<organism evidence="1 2">
    <name type="scientific">Entomophthora muscae</name>
    <dbReference type="NCBI Taxonomy" id="34485"/>
    <lineage>
        <taxon>Eukaryota</taxon>
        <taxon>Fungi</taxon>
        <taxon>Fungi incertae sedis</taxon>
        <taxon>Zoopagomycota</taxon>
        <taxon>Entomophthoromycotina</taxon>
        <taxon>Entomophthoromycetes</taxon>
        <taxon>Entomophthorales</taxon>
        <taxon>Entomophthoraceae</taxon>
        <taxon>Entomophthora</taxon>
    </lineage>
</organism>
<reference evidence="1" key="1">
    <citation type="submission" date="2022-04" db="EMBL/GenBank/DDBJ databases">
        <title>Genome of the entomopathogenic fungus Entomophthora muscae.</title>
        <authorList>
            <person name="Elya C."/>
            <person name="Lovett B.R."/>
            <person name="Lee E."/>
            <person name="Macias A.M."/>
            <person name="Hajek A.E."/>
            <person name="De Bivort B.L."/>
            <person name="Kasson M.T."/>
            <person name="De Fine Licht H.H."/>
            <person name="Stajich J.E."/>
        </authorList>
    </citation>
    <scope>NUCLEOTIDE SEQUENCE</scope>
    <source>
        <strain evidence="1">Berkeley</strain>
    </source>
</reference>
<comment type="caution">
    <text evidence="1">The sequence shown here is derived from an EMBL/GenBank/DDBJ whole genome shotgun (WGS) entry which is preliminary data.</text>
</comment>
<protein>
    <submittedName>
        <fullName evidence="1">Uncharacterized protein</fullName>
    </submittedName>
</protein>
<evidence type="ECO:0000313" key="2">
    <source>
        <dbReference type="Proteomes" id="UP001165960"/>
    </source>
</evidence>
<accession>A0ACC2UUI5</accession>
<gene>
    <name evidence="1" type="ORF">DSO57_1002722</name>
</gene>
<name>A0ACC2UUI5_9FUNG</name>
<keyword evidence="2" id="KW-1185">Reference proteome</keyword>
<dbReference type="Proteomes" id="UP001165960">
    <property type="component" value="Unassembled WGS sequence"/>
</dbReference>
<sequence length="960" mass="108384">MAWKRTGLSPSLAMKWLGEEMTLEWAQLFCKGGAKKLQLAEEWRKTKMPAVEIKYALENKIPLAEVKLWRAGGFTLFKAVEFYQAYIPATLEGELQNIPMAAERLSEYFSTFFNIDWAIGWARAGVMPSNAKGWAVLMFSLAEAQSWIETGFGAQEARDWSYCQCSPELACRMRVVGWHPNTAAKWGPFTTWSPETAAEWRAQGWNPADMKYWLKKGFTITDADKWKLLGITAHIHSNLGDRPISLEQWGSWRETTSITEAADWIEAGFTPELVVKWMDNGISPRDARILKEVLYPEEAAKWLNAGIPAKLATFWKAAILDPYTAGEFFKVKISPEEAAQWTAMGANASKSTYFVGCKWNSFTVANWLPTIKSTYKTFHVYMHPSKSPEGIMAWSKKEFGALEAKLWMQLEIDIDLACNFKSRPITPQIILSFTECGYTMEEAVDNIVCKISLTEAKPPKNGKTQKDMSYSKRVKKGLDQTLNPNGFLPFTDRVREMLMQGNPFQSLPRLTLPNAMRIHFNNLSKGSMDECFAMIFSTLDKHFLDREFSHKWSAEHGYVDVGFTSNSEREAALSAEFSHEGIPLKVESTRYSNQSAKWVTFTDVPTTKPREWTHAAITTGLSYYVVVIEIQEEMANMAKCLRLTVIHTLVEIAPSITHKNIKIPRFICLPEAGSQVIYVKPKNKRQICRFCYCPGHSFGQCLHKKGVYPRSVDYNPEDGVSRVNGKEFLCPRAVWWFLALAKDSFVMEALQGQLKERHKRDWAQEAAQTKRGTVYNFQDPNSPQDEPMEDKAAPKVQEHPGQHKWIKTTGNMDGKKAPRPKGSQTHPKKTEQGPPQGKAKASQAHTAPPLLASFEPILKVPKRGCLPKARGNPIPIPTQNCPKPTPMPSQTSPSSLPDNTSQDFTPEEMAAFQKEGKGVRESTWNPHNCKPTGHPDKNTQKPKPTETPKKPHTRGLGSQE</sequence>
<evidence type="ECO:0000313" key="1">
    <source>
        <dbReference type="EMBL" id="KAJ9090411.1"/>
    </source>
</evidence>
<proteinExistence type="predicted"/>
<dbReference type="EMBL" id="QTSX02000006">
    <property type="protein sequence ID" value="KAJ9090411.1"/>
    <property type="molecule type" value="Genomic_DNA"/>
</dbReference>